<organism evidence="1 2">
    <name type="scientific">Alkalicella caledoniensis</name>
    <dbReference type="NCBI Taxonomy" id="2731377"/>
    <lineage>
        <taxon>Bacteria</taxon>
        <taxon>Bacillati</taxon>
        <taxon>Bacillota</taxon>
        <taxon>Clostridia</taxon>
        <taxon>Eubacteriales</taxon>
        <taxon>Proteinivoracaceae</taxon>
        <taxon>Alkalicella</taxon>
    </lineage>
</organism>
<evidence type="ECO:0000313" key="2">
    <source>
        <dbReference type="Proteomes" id="UP000516160"/>
    </source>
</evidence>
<dbReference type="Gene3D" id="2.120.10.30">
    <property type="entry name" value="TolB, C-terminal domain"/>
    <property type="match status" value="1"/>
</dbReference>
<reference evidence="1 2" key="1">
    <citation type="submission" date="2020-07" db="EMBL/GenBank/DDBJ databases">
        <title>Alkalicella. sp. LB2 genome.</title>
        <authorList>
            <person name="Postec A."/>
            <person name="Quemeneur M."/>
        </authorList>
    </citation>
    <scope>NUCLEOTIDE SEQUENCE [LARGE SCALE GENOMIC DNA]</scope>
    <source>
        <strain evidence="1 2">LB2</strain>
    </source>
</reference>
<dbReference type="KEGG" id="acae:HYG86_09895"/>
<gene>
    <name evidence="1" type="ORF">HYG86_09895</name>
</gene>
<dbReference type="RefSeq" id="WP_213165419.1">
    <property type="nucleotide sequence ID" value="NZ_CP058559.1"/>
</dbReference>
<dbReference type="SUPFAM" id="SSF82171">
    <property type="entry name" value="DPP6 N-terminal domain-like"/>
    <property type="match status" value="1"/>
</dbReference>
<name>A0A7G9W8P3_ALKCA</name>
<dbReference type="Proteomes" id="UP000516160">
    <property type="component" value="Chromosome"/>
</dbReference>
<accession>A0A7G9W8P3</accession>
<dbReference type="InterPro" id="IPR011042">
    <property type="entry name" value="6-blade_b-propeller_TolB-like"/>
</dbReference>
<proteinExistence type="predicted"/>
<dbReference type="AlphaFoldDB" id="A0A7G9W8P3"/>
<keyword evidence="2" id="KW-1185">Reference proteome</keyword>
<dbReference type="PROSITE" id="PS51257">
    <property type="entry name" value="PROKAR_LIPOPROTEIN"/>
    <property type="match status" value="1"/>
</dbReference>
<sequence length="372" mass="41801">MIKNKCFFYVTILSLGVALLSGCYGNNESQTTILSKDVLSESGKLNDPIYVTFKEVLDLEPEIDFTDILGVSSKRLLYRKNSQLFQLDLNSQISKNLLAFNPLAISKDLSKALFVDENNLYVYEVQKEASVLIHEDIIDFFDNQIAFIDTMGHYVSYFDNNSLTLKIIDSSNGEIQLIDLEGILNHGSYARPKAHIDGESLYIAMDSQSKLAVYQVNEDGSLIEKLLFPHKEDTILDFQVINGGKQLIFNGVYNKLSGVFLYDLTDASLTRLVSGGKTSEGEWIPSYTISPDESRIAFSLEIEEQGNHETNYYLAGISDARLINTVRIIENENLPAVIAMMAHWAPDSNNLFIKKTAQSGQSRIVEEILIYK</sequence>
<protein>
    <submittedName>
        <fullName evidence="1">Uncharacterized protein</fullName>
    </submittedName>
</protein>
<evidence type="ECO:0000313" key="1">
    <source>
        <dbReference type="EMBL" id="QNO15055.1"/>
    </source>
</evidence>
<dbReference type="EMBL" id="CP058559">
    <property type="protein sequence ID" value="QNO15055.1"/>
    <property type="molecule type" value="Genomic_DNA"/>
</dbReference>